<gene>
    <name evidence="1" type="ORF">K7G82_06120</name>
</gene>
<sequence>MPYPKSVSLICTAAELSAANLALNFAPLSPADPTVGNRGIGNITVPISATGDMPATHYGTHAWDDGLAALFEDAEIAATMPMIQARIVENPNGSTVGFHGFLDSLGLMRILPAVE</sequence>
<name>A0ABS7PKM9_9SPHN</name>
<keyword evidence="2" id="KW-1185">Reference proteome</keyword>
<organism evidence="1 2">
    <name type="scientific">Sphingomonas colocasiae</name>
    <dbReference type="NCBI Taxonomy" id="1848973"/>
    <lineage>
        <taxon>Bacteria</taxon>
        <taxon>Pseudomonadati</taxon>
        <taxon>Pseudomonadota</taxon>
        <taxon>Alphaproteobacteria</taxon>
        <taxon>Sphingomonadales</taxon>
        <taxon>Sphingomonadaceae</taxon>
        <taxon>Sphingomonas</taxon>
    </lineage>
</organism>
<comment type="caution">
    <text evidence="1">The sequence shown here is derived from an EMBL/GenBank/DDBJ whole genome shotgun (WGS) entry which is preliminary data.</text>
</comment>
<accession>A0ABS7PKM9</accession>
<dbReference type="RefSeq" id="WP_222988936.1">
    <property type="nucleotide sequence ID" value="NZ_JAINVV010000003.1"/>
</dbReference>
<dbReference type="EMBL" id="JAINVV010000003">
    <property type="protein sequence ID" value="MBY8821858.1"/>
    <property type="molecule type" value="Genomic_DNA"/>
</dbReference>
<proteinExistence type="predicted"/>
<reference evidence="1 2" key="1">
    <citation type="submission" date="2021-08" db="EMBL/GenBank/DDBJ databases">
        <authorList>
            <person name="Tuo L."/>
        </authorList>
    </citation>
    <scope>NUCLEOTIDE SEQUENCE [LARGE SCALE GENOMIC DNA]</scope>
    <source>
        <strain evidence="1 2">JCM 31229</strain>
    </source>
</reference>
<protein>
    <submittedName>
        <fullName evidence="1">Uncharacterized protein</fullName>
    </submittedName>
</protein>
<evidence type="ECO:0000313" key="2">
    <source>
        <dbReference type="Proteomes" id="UP000706039"/>
    </source>
</evidence>
<dbReference type="Proteomes" id="UP000706039">
    <property type="component" value="Unassembled WGS sequence"/>
</dbReference>
<evidence type="ECO:0000313" key="1">
    <source>
        <dbReference type="EMBL" id="MBY8821858.1"/>
    </source>
</evidence>